<dbReference type="SMART" id="SM00283">
    <property type="entry name" value="MA"/>
    <property type="match status" value="1"/>
</dbReference>
<dbReference type="PANTHER" id="PTHR32089:SF112">
    <property type="entry name" value="LYSOZYME-LIKE PROTEIN-RELATED"/>
    <property type="match status" value="1"/>
</dbReference>
<gene>
    <name evidence="14" type="ORF">LX24_02173</name>
</gene>
<dbReference type="Pfam" id="PF02743">
    <property type="entry name" value="dCache_1"/>
    <property type="match status" value="1"/>
</dbReference>
<keyword evidence="3" id="KW-0145">Chemotaxis</keyword>
<keyword evidence="2" id="KW-1003">Cell membrane</keyword>
<dbReference type="Gene3D" id="1.10.287.950">
    <property type="entry name" value="Methyl-accepting chemotaxis protein"/>
    <property type="match status" value="1"/>
</dbReference>
<name>A0A5S4ZQ37_9FIRM</name>
<proteinExistence type="inferred from homology"/>
<evidence type="ECO:0000256" key="3">
    <source>
        <dbReference type="ARBA" id="ARBA00022500"/>
    </source>
</evidence>
<feature type="domain" description="Methyl-accepting transducer" evidence="12">
    <location>
        <begin position="373"/>
        <end position="623"/>
    </location>
</feature>
<evidence type="ECO:0000256" key="5">
    <source>
        <dbReference type="ARBA" id="ARBA00022989"/>
    </source>
</evidence>
<dbReference type="InterPro" id="IPR029151">
    <property type="entry name" value="Sensor-like_sf"/>
</dbReference>
<keyword evidence="4 11" id="KW-0812">Transmembrane</keyword>
<reference evidence="14 15" key="1">
    <citation type="submission" date="2019-07" db="EMBL/GenBank/DDBJ databases">
        <title>Genomic Encyclopedia of Type Strains, Phase I: the one thousand microbial genomes (KMG-I) project.</title>
        <authorList>
            <person name="Kyrpides N."/>
        </authorList>
    </citation>
    <scope>NUCLEOTIDE SEQUENCE [LARGE SCALE GENOMIC DNA]</scope>
    <source>
        <strain evidence="14 15">DSM 6562</strain>
    </source>
</reference>
<evidence type="ECO:0000256" key="6">
    <source>
        <dbReference type="ARBA" id="ARBA00023136"/>
    </source>
</evidence>
<dbReference type="InterPro" id="IPR033479">
    <property type="entry name" value="dCache_1"/>
</dbReference>
<keyword evidence="6 11" id="KW-0472">Membrane</keyword>
<evidence type="ECO:0000256" key="10">
    <source>
        <dbReference type="SAM" id="MobiDB-lite"/>
    </source>
</evidence>
<keyword evidence="5 11" id="KW-1133">Transmembrane helix</keyword>
<dbReference type="GO" id="GO:0006935">
    <property type="term" value="P:chemotaxis"/>
    <property type="evidence" value="ECO:0007669"/>
    <property type="project" value="UniProtKB-KW"/>
</dbReference>
<dbReference type="AlphaFoldDB" id="A0A5S4ZQ37"/>
<comment type="caution">
    <text evidence="14">The sequence shown here is derived from an EMBL/GenBank/DDBJ whole genome shotgun (WGS) entry which is preliminary data.</text>
</comment>
<dbReference type="Gene3D" id="3.30.450.20">
    <property type="entry name" value="PAS domain"/>
    <property type="match status" value="2"/>
</dbReference>
<evidence type="ECO:0000256" key="2">
    <source>
        <dbReference type="ARBA" id="ARBA00022475"/>
    </source>
</evidence>
<dbReference type="InterPro" id="IPR003660">
    <property type="entry name" value="HAMP_dom"/>
</dbReference>
<organism evidence="14 15">
    <name type="scientific">Desulfallas thermosapovorans DSM 6562</name>
    <dbReference type="NCBI Taxonomy" id="1121431"/>
    <lineage>
        <taxon>Bacteria</taxon>
        <taxon>Bacillati</taxon>
        <taxon>Bacillota</taxon>
        <taxon>Clostridia</taxon>
        <taxon>Eubacteriales</taxon>
        <taxon>Desulfallaceae</taxon>
        <taxon>Desulfallas</taxon>
    </lineage>
</organism>
<evidence type="ECO:0000256" key="1">
    <source>
        <dbReference type="ARBA" id="ARBA00004651"/>
    </source>
</evidence>
<feature type="region of interest" description="Disordered" evidence="10">
    <location>
        <begin position="410"/>
        <end position="429"/>
    </location>
</feature>
<protein>
    <submittedName>
        <fullName evidence="14">Methyl-accepting chemotaxis sensory transducer with Cache sensor</fullName>
    </submittedName>
</protein>
<dbReference type="FunFam" id="1.10.287.950:FF:000001">
    <property type="entry name" value="Methyl-accepting chemotaxis sensory transducer"/>
    <property type="match status" value="1"/>
</dbReference>
<evidence type="ECO:0000256" key="7">
    <source>
        <dbReference type="ARBA" id="ARBA00023224"/>
    </source>
</evidence>
<dbReference type="CDD" id="cd11386">
    <property type="entry name" value="MCP_signal"/>
    <property type="match status" value="1"/>
</dbReference>
<comment type="similarity">
    <text evidence="8">Belongs to the methyl-accepting chemotaxis (MCP) protein family.</text>
</comment>
<dbReference type="PROSITE" id="PS50885">
    <property type="entry name" value="HAMP"/>
    <property type="match status" value="1"/>
</dbReference>
<dbReference type="SUPFAM" id="SSF58104">
    <property type="entry name" value="Methyl-accepting chemotaxis protein (MCP) signaling domain"/>
    <property type="match status" value="1"/>
</dbReference>
<dbReference type="CDD" id="cd12912">
    <property type="entry name" value="PDC2_MCP_like"/>
    <property type="match status" value="1"/>
</dbReference>
<evidence type="ECO:0000256" key="11">
    <source>
        <dbReference type="SAM" id="Phobius"/>
    </source>
</evidence>
<dbReference type="Proteomes" id="UP000323166">
    <property type="component" value="Unassembled WGS sequence"/>
</dbReference>
<dbReference type="CDD" id="cd18773">
    <property type="entry name" value="PDC1_HK_sensor"/>
    <property type="match status" value="1"/>
</dbReference>
<evidence type="ECO:0000256" key="8">
    <source>
        <dbReference type="ARBA" id="ARBA00029447"/>
    </source>
</evidence>
<accession>A0A5S4ZQ37</accession>
<feature type="transmembrane region" description="Helical" evidence="11">
    <location>
        <begin position="302"/>
        <end position="321"/>
    </location>
</feature>
<dbReference type="RefSeq" id="WP_166512163.1">
    <property type="nucleotide sequence ID" value="NZ_VNHM01000012.1"/>
</dbReference>
<dbReference type="GO" id="GO:0007165">
    <property type="term" value="P:signal transduction"/>
    <property type="evidence" value="ECO:0007669"/>
    <property type="project" value="UniProtKB-KW"/>
</dbReference>
<feature type="domain" description="HAMP" evidence="13">
    <location>
        <begin position="322"/>
        <end position="375"/>
    </location>
</feature>
<evidence type="ECO:0000256" key="4">
    <source>
        <dbReference type="ARBA" id="ARBA00022692"/>
    </source>
</evidence>
<evidence type="ECO:0000313" key="14">
    <source>
        <dbReference type="EMBL" id="TYO94704.1"/>
    </source>
</evidence>
<evidence type="ECO:0000259" key="12">
    <source>
        <dbReference type="PROSITE" id="PS50111"/>
    </source>
</evidence>
<evidence type="ECO:0000259" key="13">
    <source>
        <dbReference type="PROSITE" id="PS50885"/>
    </source>
</evidence>
<comment type="subcellular location">
    <subcellularLocation>
        <location evidence="1">Cell membrane</location>
        <topology evidence="1">Multi-pass membrane protein</topology>
    </subcellularLocation>
</comment>
<dbReference type="Pfam" id="PF00015">
    <property type="entry name" value="MCPsignal"/>
    <property type="match status" value="1"/>
</dbReference>
<dbReference type="PANTHER" id="PTHR32089">
    <property type="entry name" value="METHYL-ACCEPTING CHEMOTAXIS PROTEIN MCPB"/>
    <property type="match status" value="1"/>
</dbReference>
<sequence length="639" mass="68774">MNVSLKLKLMMVIGVLLFVAVAVVGYSSISVMRDNLKTEAQLKQRMLAEAFEKQVEQFLYDAMGMVKTTAQLPDVKDVSSIPLIQEEFMGVPLEVDREKRDILNFIIDNYGYFAYMEQITAPGAGYNIVLEPWEYQLDLKQLDFGHRNWAQQAISKMDTHVSEVYISSSLQKPVVAISHPVTGANGELTAVLMGALTLERLSEFTNQLVYGNTGQAYLVDQNGIIAAHKNAAYVQEMKDASGVPMVQLAMQGKTGEGEFADPLTQKQVYAHYMPVADTGWSLVVQQDIDEMYAPVQAAINRALLICLVLLAIAAVVGFWVTNNITRPIIQLKNEAGIIAQGDLTLELNTSGSKDEIGSLKIAFAEMVNNLKSMIVNVRDNSDRLASHSQELASSSEEVSATVEEVASTTSEVAATSTQGAENAEKATGESEQMQHLAEEGNQAVKDTVTKMHAISEASKNVASAIRNLGEQSSQIGEITSVITNIAEQTNLLALNAAIEAARAGEQGRGFAVVAEEVRKLAEKSAVAANEIAGLIEKIQVGVGQAVTAIEGSVEEVKEGVQVANNAGALLDQIINAIQNNTLVIKDIAGGAQQTNEGMQQLSASNQQIASTVQQVSAAAQELANISAELQNTISRFKIN</sequence>
<dbReference type="GO" id="GO:0005886">
    <property type="term" value="C:plasma membrane"/>
    <property type="evidence" value="ECO:0007669"/>
    <property type="project" value="UniProtKB-SubCell"/>
</dbReference>
<dbReference type="CDD" id="cd06225">
    <property type="entry name" value="HAMP"/>
    <property type="match status" value="1"/>
</dbReference>
<dbReference type="InterPro" id="IPR004089">
    <property type="entry name" value="MCPsignal_dom"/>
</dbReference>
<evidence type="ECO:0000256" key="9">
    <source>
        <dbReference type="PROSITE-ProRule" id="PRU00284"/>
    </source>
</evidence>
<dbReference type="SMART" id="SM00304">
    <property type="entry name" value="HAMP"/>
    <property type="match status" value="1"/>
</dbReference>
<dbReference type="SUPFAM" id="SSF103190">
    <property type="entry name" value="Sensory domain-like"/>
    <property type="match status" value="1"/>
</dbReference>
<dbReference type="Pfam" id="PF00672">
    <property type="entry name" value="HAMP"/>
    <property type="match status" value="1"/>
</dbReference>
<evidence type="ECO:0000313" key="15">
    <source>
        <dbReference type="Proteomes" id="UP000323166"/>
    </source>
</evidence>
<dbReference type="PROSITE" id="PS50111">
    <property type="entry name" value="CHEMOTAXIS_TRANSDUC_2"/>
    <property type="match status" value="1"/>
</dbReference>
<dbReference type="EMBL" id="VNHM01000012">
    <property type="protein sequence ID" value="TYO94704.1"/>
    <property type="molecule type" value="Genomic_DNA"/>
</dbReference>
<keyword evidence="7 9" id="KW-0807">Transducer</keyword>
<keyword evidence="15" id="KW-1185">Reference proteome</keyword>